<organism evidence="2 3">
    <name type="scientific">Amphibacillus indicireducens</name>
    <dbReference type="NCBI Taxonomy" id="1076330"/>
    <lineage>
        <taxon>Bacteria</taxon>
        <taxon>Bacillati</taxon>
        <taxon>Bacillota</taxon>
        <taxon>Bacilli</taxon>
        <taxon>Bacillales</taxon>
        <taxon>Bacillaceae</taxon>
        <taxon>Amphibacillus</taxon>
    </lineage>
</organism>
<dbReference type="Pfam" id="PF01402">
    <property type="entry name" value="RHH_1"/>
    <property type="match status" value="1"/>
</dbReference>
<evidence type="ECO:0000313" key="2">
    <source>
        <dbReference type="EMBL" id="GAA4080779.1"/>
    </source>
</evidence>
<gene>
    <name evidence="2" type="ORF">GCM10022410_25710</name>
</gene>
<proteinExistence type="predicted"/>
<feature type="domain" description="Ribbon-helix-helix protein CopG" evidence="1">
    <location>
        <begin position="9"/>
        <end position="43"/>
    </location>
</feature>
<comment type="caution">
    <text evidence="2">The sequence shown here is derived from an EMBL/GenBank/DDBJ whole genome shotgun (WGS) entry which is preliminary data.</text>
</comment>
<accession>A0ABP7W499</accession>
<reference evidence="3" key="1">
    <citation type="journal article" date="2019" name="Int. J. Syst. Evol. Microbiol.">
        <title>The Global Catalogue of Microorganisms (GCM) 10K type strain sequencing project: providing services to taxonomists for standard genome sequencing and annotation.</title>
        <authorList>
            <consortium name="The Broad Institute Genomics Platform"/>
            <consortium name="The Broad Institute Genome Sequencing Center for Infectious Disease"/>
            <person name="Wu L."/>
            <person name="Ma J."/>
        </authorList>
    </citation>
    <scope>NUCLEOTIDE SEQUENCE [LARGE SCALE GENOMIC DNA]</scope>
    <source>
        <strain evidence="3">JCM 17250</strain>
    </source>
</reference>
<name>A0ABP7W499_9BACI</name>
<dbReference type="EMBL" id="BAABDL010000155">
    <property type="protein sequence ID" value="GAA4080779.1"/>
    <property type="molecule type" value="Genomic_DNA"/>
</dbReference>
<keyword evidence="3" id="KW-1185">Reference proteome</keyword>
<evidence type="ECO:0000313" key="3">
    <source>
        <dbReference type="Proteomes" id="UP001501734"/>
    </source>
</evidence>
<dbReference type="SUPFAM" id="SSF47598">
    <property type="entry name" value="Ribbon-helix-helix"/>
    <property type="match status" value="1"/>
</dbReference>
<evidence type="ECO:0000259" key="1">
    <source>
        <dbReference type="Pfam" id="PF01402"/>
    </source>
</evidence>
<dbReference type="RefSeq" id="WP_344914088.1">
    <property type="nucleotide sequence ID" value="NZ_BAABDL010000155.1"/>
</dbReference>
<dbReference type="InterPro" id="IPR010985">
    <property type="entry name" value="Ribbon_hlx_hlx"/>
</dbReference>
<sequence>MNQSMKRKQFHITQDDERILKALAKDKGMSEAEIVREAIREYETNHVKQENPLLAMARKAKELKVDLPSDASVNHDQYLLETYENEK</sequence>
<dbReference type="Proteomes" id="UP001501734">
    <property type="component" value="Unassembled WGS sequence"/>
</dbReference>
<protein>
    <recommendedName>
        <fullName evidence="1">Ribbon-helix-helix protein CopG domain-containing protein</fullName>
    </recommendedName>
</protein>
<dbReference type="InterPro" id="IPR002145">
    <property type="entry name" value="CopG"/>
</dbReference>